<protein>
    <recommendedName>
        <fullName evidence="2">C2 domain-containing protein</fullName>
    </recommendedName>
</protein>
<keyword evidence="4" id="KW-1185">Reference proteome</keyword>
<feature type="domain" description="C2" evidence="2">
    <location>
        <begin position="13"/>
        <end position="132"/>
    </location>
</feature>
<dbReference type="SUPFAM" id="SSF49562">
    <property type="entry name" value="C2 domain (Calcium/lipid-binding domain, CaLB)"/>
    <property type="match status" value="1"/>
</dbReference>
<dbReference type="InterPro" id="IPR044750">
    <property type="entry name" value="C2_SRC2/BAP"/>
</dbReference>
<dbReference type="Gene3D" id="2.60.40.150">
    <property type="entry name" value="C2 domain"/>
    <property type="match status" value="1"/>
</dbReference>
<dbReference type="AlphaFoldDB" id="A0ABD1GF03"/>
<feature type="region of interest" description="Disordered" evidence="1">
    <location>
        <begin position="255"/>
        <end position="280"/>
    </location>
</feature>
<dbReference type="EMBL" id="JBEAFC010000009">
    <property type="protein sequence ID" value="KAL1542522.1"/>
    <property type="molecule type" value="Genomic_DNA"/>
</dbReference>
<feature type="region of interest" description="Disordered" evidence="1">
    <location>
        <begin position="344"/>
        <end position="367"/>
    </location>
</feature>
<organism evidence="3 4">
    <name type="scientific">Salvia divinorum</name>
    <name type="common">Maria pastora</name>
    <name type="synonym">Diviner's sage</name>
    <dbReference type="NCBI Taxonomy" id="28513"/>
    <lineage>
        <taxon>Eukaryota</taxon>
        <taxon>Viridiplantae</taxon>
        <taxon>Streptophyta</taxon>
        <taxon>Embryophyta</taxon>
        <taxon>Tracheophyta</taxon>
        <taxon>Spermatophyta</taxon>
        <taxon>Magnoliopsida</taxon>
        <taxon>eudicotyledons</taxon>
        <taxon>Gunneridae</taxon>
        <taxon>Pentapetalae</taxon>
        <taxon>asterids</taxon>
        <taxon>lamiids</taxon>
        <taxon>Lamiales</taxon>
        <taxon>Lamiaceae</taxon>
        <taxon>Nepetoideae</taxon>
        <taxon>Mentheae</taxon>
        <taxon>Salviinae</taxon>
        <taxon>Salvia</taxon>
        <taxon>Salvia subgen. Calosphace</taxon>
    </lineage>
</organism>
<evidence type="ECO:0000256" key="1">
    <source>
        <dbReference type="SAM" id="MobiDB-lite"/>
    </source>
</evidence>
<feature type="compositionally biased region" description="Basic residues" evidence="1">
    <location>
        <begin position="349"/>
        <end position="367"/>
    </location>
</feature>
<dbReference type="InterPro" id="IPR000008">
    <property type="entry name" value="C2_dom"/>
</dbReference>
<dbReference type="Proteomes" id="UP001567538">
    <property type="component" value="Unassembled WGS sequence"/>
</dbReference>
<reference evidence="3 4" key="1">
    <citation type="submission" date="2024-06" db="EMBL/GenBank/DDBJ databases">
        <title>A chromosome level genome sequence of Diviner's sage (Salvia divinorum).</title>
        <authorList>
            <person name="Ford S.A."/>
            <person name="Ro D.-K."/>
            <person name="Ness R.W."/>
            <person name="Phillips M.A."/>
        </authorList>
    </citation>
    <scope>NUCLEOTIDE SEQUENCE [LARGE SCALE GENOMIC DNA]</scope>
    <source>
        <strain evidence="3">SAF-2024a</strain>
        <tissue evidence="3">Leaf</tissue>
    </source>
</reference>
<gene>
    <name evidence="3" type="ORF">AAHA92_26604</name>
</gene>
<evidence type="ECO:0000313" key="3">
    <source>
        <dbReference type="EMBL" id="KAL1542522.1"/>
    </source>
</evidence>
<dbReference type="PROSITE" id="PS50004">
    <property type="entry name" value="C2"/>
    <property type="match status" value="1"/>
</dbReference>
<name>A0ABD1GF03_SALDI</name>
<comment type="caution">
    <text evidence="3">The sequence shown here is derived from an EMBL/GenBank/DDBJ whole genome shotgun (WGS) entry which is preliminary data.</text>
</comment>
<dbReference type="CDD" id="cd04051">
    <property type="entry name" value="C2_SRC2_like"/>
    <property type="match status" value="1"/>
</dbReference>
<proteinExistence type="predicted"/>
<accession>A0ABD1GF03</accession>
<dbReference type="SMART" id="SM00239">
    <property type="entry name" value="C2"/>
    <property type="match status" value="1"/>
</dbReference>
<evidence type="ECO:0000259" key="2">
    <source>
        <dbReference type="PROSITE" id="PS50004"/>
    </source>
</evidence>
<dbReference type="PANTHER" id="PTHR32246:SF103">
    <property type="entry name" value="CALCIUM-DEPENDENT LIPID-BINDING (CALB DOMAIN) FAMILY PROTEIN"/>
    <property type="match status" value="1"/>
</dbReference>
<evidence type="ECO:0000313" key="4">
    <source>
        <dbReference type="Proteomes" id="UP001567538"/>
    </source>
</evidence>
<dbReference type="Pfam" id="PF00168">
    <property type="entry name" value="C2"/>
    <property type="match status" value="1"/>
</dbReference>
<dbReference type="PANTHER" id="PTHR32246">
    <property type="entry name" value="INGRESSION PROTEIN FIC1"/>
    <property type="match status" value="1"/>
</dbReference>
<sequence>MEPPAPNTIGSSLVMESCISGQSAPQPKNSYSLEISLISAQDLAPVSKSMQPYAVSWIYPDRKNITQVDQDGHKNPKWNEKFNFRLKDGMPEDATITVEIYTLSWFRDVLVGGVTVPIRDLIAPLAQTPANSNKNTRFVTLQIRTSSGSPQGILNIGVTLRDSATIKSAPLNRTLLEEPGKQEHRNEDPIDDHKMELISKIEMWRSMSTGSGPQVEDFTLKPGSIVNGSMCDNGSEICSDIGPSASVVAAEMAMKLMPPPPPPPRRKHAGAGAQSDDSSSILGDMTLEQAQARGYQVMTKERWRRLAANDGDDSDLSVQHPKRSADGSLFSCFAAGIEFTIVCGSSKKPNNKKTSNKKKKKKSGDKN</sequence>
<dbReference type="InterPro" id="IPR035892">
    <property type="entry name" value="C2_domain_sf"/>
</dbReference>